<reference evidence="4 5" key="1">
    <citation type="submission" date="2016-10" db="EMBL/GenBank/DDBJ databases">
        <authorList>
            <person name="de Groot N.N."/>
        </authorList>
    </citation>
    <scope>NUCLEOTIDE SEQUENCE [LARGE SCALE GENOMIC DNA]</scope>
    <source>
        <strain evidence="4 5">DSM 25294</strain>
    </source>
</reference>
<dbReference type="InterPro" id="IPR013766">
    <property type="entry name" value="Thioredoxin_domain"/>
</dbReference>
<protein>
    <submittedName>
        <fullName evidence="4">Thiol-disulfide isomerase or thioredoxin</fullName>
    </submittedName>
</protein>
<keyword evidence="2" id="KW-0732">Signal</keyword>
<evidence type="ECO:0000259" key="3">
    <source>
        <dbReference type="PROSITE" id="PS51352"/>
    </source>
</evidence>
<dbReference type="Gene3D" id="3.40.30.10">
    <property type="entry name" value="Glutaredoxin"/>
    <property type="match status" value="1"/>
</dbReference>
<feature type="signal peptide" evidence="2">
    <location>
        <begin position="1"/>
        <end position="22"/>
    </location>
</feature>
<dbReference type="PROSITE" id="PS51352">
    <property type="entry name" value="THIOREDOXIN_2"/>
    <property type="match status" value="1"/>
</dbReference>
<dbReference type="GO" id="GO:0016209">
    <property type="term" value="F:antioxidant activity"/>
    <property type="evidence" value="ECO:0007669"/>
    <property type="project" value="InterPro"/>
</dbReference>
<dbReference type="Proteomes" id="UP000199382">
    <property type="component" value="Unassembled WGS sequence"/>
</dbReference>
<evidence type="ECO:0000256" key="2">
    <source>
        <dbReference type="SAM" id="SignalP"/>
    </source>
</evidence>
<evidence type="ECO:0000313" key="4">
    <source>
        <dbReference type="EMBL" id="SDI87764.1"/>
    </source>
</evidence>
<dbReference type="InterPro" id="IPR050553">
    <property type="entry name" value="Thioredoxin_ResA/DsbE_sf"/>
</dbReference>
<proteinExistence type="predicted"/>
<dbReference type="SUPFAM" id="SSF52833">
    <property type="entry name" value="Thioredoxin-like"/>
    <property type="match status" value="1"/>
</dbReference>
<evidence type="ECO:0000313" key="5">
    <source>
        <dbReference type="Proteomes" id="UP000199382"/>
    </source>
</evidence>
<dbReference type="InterPro" id="IPR017937">
    <property type="entry name" value="Thioredoxin_CS"/>
</dbReference>
<dbReference type="GO" id="GO:0015036">
    <property type="term" value="F:disulfide oxidoreductase activity"/>
    <property type="evidence" value="ECO:0007669"/>
    <property type="project" value="UniProtKB-ARBA"/>
</dbReference>
<dbReference type="InterPro" id="IPR000866">
    <property type="entry name" value="AhpC/TSA"/>
</dbReference>
<organism evidence="4 5">
    <name type="scientific">Aliiruegeria lutimaris</name>
    <dbReference type="NCBI Taxonomy" id="571298"/>
    <lineage>
        <taxon>Bacteria</taxon>
        <taxon>Pseudomonadati</taxon>
        <taxon>Pseudomonadota</taxon>
        <taxon>Alphaproteobacteria</taxon>
        <taxon>Rhodobacterales</taxon>
        <taxon>Roseobacteraceae</taxon>
        <taxon>Aliiruegeria</taxon>
    </lineage>
</organism>
<dbReference type="AlphaFoldDB" id="A0A1G8P5J6"/>
<dbReference type="PROSITE" id="PS00194">
    <property type="entry name" value="THIOREDOXIN_1"/>
    <property type="match status" value="1"/>
</dbReference>
<name>A0A1G8P5J6_9RHOB</name>
<feature type="chain" id="PRO_5011724402" evidence="2">
    <location>
        <begin position="23"/>
        <end position="186"/>
    </location>
</feature>
<keyword evidence="4" id="KW-0413">Isomerase</keyword>
<dbReference type="InterPro" id="IPR036249">
    <property type="entry name" value="Thioredoxin-like_sf"/>
</dbReference>
<sequence length="186" mass="20099">MKNLLAAMVYTGLALLANPALADMADVAALREGDMKKLVLHEEPRPIPDVGIVDLSDAPKSLSDHAGNWLVVNFWATWCAPCRKEMPTLANLQTAMEGKPVEVVTVATGRNHVPAIRKFFDEIGVDNLPLYRDPQQQLARQMGVMGLPVTVIVNPEGAEVGRLIGDAHWDSESALAILNRLAGEGS</sequence>
<gene>
    <name evidence="4" type="ORF">SAMN04488026_100875</name>
</gene>
<accession>A0A1G8P5J6</accession>
<dbReference type="CDD" id="cd02966">
    <property type="entry name" value="TlpA_like_family"/>
    <property type="match status" value="1"/>
</dbReference>
<keyword evidence="1" id="KW-0676">Redox-active center</keyword>
<dbReference type="Pfam" id="PF00578">
    <property type="entry name" value="AhpC-TSA"/>
    <property type="match status" value="1"/>
</dbReference>
<evidence type="ECO:0000256" key="1">
    <source>
        <dbReference type="ARBA" id="ARBA00023284"/>
    </source>
</evidence>
<feature type="domain" description="Thioredoxin" evidence="3">
    <location>
        <begin position="41"/>
        <end position="183"/>
    </location>
</feature>
<dbReference type="STRING" id="571298.SAMN04488026_100875"/>
<keyword evidence="5" id="KW-1185">Reference proteome</keyword>
<dbReference type="PANTHER" id="PTHR42852">
    <property type="entry name" value="THIOL:DISULFIDE INTERCHANGE PROTEIN DSBE"/>
    <property type="match status" value="1"/>
</dbReference>
<dbReference type="EMBL" id="FNEK01000008">
    <property type="protein sequence ID" value="SDI87764.1"/>
    <property type="molecule type" value="Genomic_DNA"/>
</dbReference>
<dbReference type="RefSeq" id="WP_093151426.1">
    <property type="nucleotide sequence ID" value="NZ_FNEK01000008.1"/>
</dbReference>
<dbReference type="PANTHER" id="PTHR42852:SF13">
    <property type="entry name" value="PROTEIN DIPZ"/>
    <property type="match status" value="1"/>
</dbReference>
<dbReference type="GO" id="GO:0016853">
    <property type="term" value="F:isomerase activity"/>
    <property type="evidence" value="ECO:0007669"/>
    <property type="project" value="UniProtKB-KW"/>
</dbReference>
<dbReference type="OrthoDB" id="9799347at2"/>